<evidence type="ECO:0000256" key="1">
    <source>
        <dbReference type="SAM" id="Phobius"/>
    </source>
</evidence>
<feature type="transmembrane region" description="Helical" evidence="1">
    <location>
        <begin position="28"/>
        <end position="51"/>
    </location>
</feature>
<dbReference type="Proteomes" id="UP000600026">
    <property type="component" value="Unassembled WGS sequence"/>
</dbReference>
<accession>A0A919LF23</accession>
<keyword evidence="3" id="KW-1185">Reference proteome</keyword>
<keyword evidence="1" id="KW-0472">Membrane</keyword>
<dbReference type="GeneID" id="96807564"/>
<dbReference type="RefSeq" id="WP_031140533.1">
    <property type="nucleotide sequence ID" value="NZ_BNEE01000006.1"/>
</dbReference>
<evidence type="ECO:0000313" key="2">
    <source>
        <dbReference type="EMBL" id="GHI85382.1"/>
    </source>
</evidence>
<keyword evidence="1" id="KW-1133">Transmembrane helix</keyword>
<sequence length="125" mass="13633">MKTQHPAKKNAEGEVGPFERLAEHASNLTSSVSFAVFCVLLVVGFVAVHLAHLPMEWQHLAGDAMAAVSLLLLALLKNSERRAEHAIQRKLDAIAGALLEQMEGTGELGPAQKDLKKAIRMEERQ</sequence>
<dbReference type="OrthoDB" id="3871671at2"/>
<feature type="transmembrane region" description="Helical" evidence="1">
    <location>
        <begin position="57"/>
        <end position="76"/>
    </location>
</feature>
<proteinExistence type="predicted"/>
<name>A0A919LF23_9ACTN</name>
<comment type="caution">
    <text evidence="2">The sequence shown here is derived from an EMBL/GenBank/DDBJ whole genome shotgun (WGS) entry which is preliminary data.</text>
</comment>
<organism evidence="2 3">
    <name type="scientific">Streptomyces xanthophaeus</name>
    <dbReference type="NCBI Taxonomy" id="67385"/>
    <lineage>
        <taxon>Bacteria</taxon>
        <taxon>Bacillati</taxon>
        <taxon>Actinomycetota</taxon>
        <taxon>Actinomycetes</taxon>
        <taxon>Kitasatosporales</taxon>
        <taxon>Streptomycetaceae</taxon>
        <taxon>Streptomyces</taxon>
    </lineage>
</organism>
<gene>
    <name evidence="2" type="ORF">Sxan_27460</name>
</gene>
<dbReference type="AlphaFoldDB" id="A0A919LF23"/>
<evidence type="ECO:0000313" key="3">
    <source>
        <dbReference type="Proteomes" id="UP000600026"/>
    </source>
</evidence>
<protein>
    <recommendedName>
        <fullName evidence="4">Low affinity iron permease</fullName>
    </recommendedName>
</protein>
<reference evidence="2" key="1">
    <citation type="submission" date="2020-09" db="EMBL/GenBank/DDBJ databases">
        <title>Whole genome shotgun sequence of Streptomyces xanthophaeus NBRC 12829.</title>
        <authorList>
            <person name="Komaki H."/>
            <person name="Tamura T."/>
        </authorList>
    </citation>
    <scope>NUCLEOTIDE SEQUENCE</scope>
    <source>
        <strain evidence="2">NBRC 12829</strain>
    </source>
</reference>
<keyword evidence="1" id="KW-0812">Transmembrane</keyword>
<dbReference type="EMBL" id="BNEE01000006">
    <property type="protein sequence ID" value="GHI85382.1"/>
    <property type="molecule type" value="Genomic_DNA"/>
</dbReference>
<evidence type="ECO:0008006" key="4">
    <source>
        <dbReference type="Google" id="ProtNLM"/>
    </source>
</evidence>